<proteinExistence type="predicted"/>
<protein>
    <submittedName>
        <fullName evidence="2">SIGLEC family-like protein 1</fullName>
    </submittedName>
</protein>
<name>A0AC58L8H9_CASCN</name>
<keyword evidence="1" id="KW-1185">Reference proteome</keyword>
<dbReference type="RefSeq" id="XP_073913463.1">
    <property type="nucleotide sequence ID" value="XM_074057362.1"/>
</dbReference>
<reference evidence="2" key="1">
    <citation type="submission" date="2025-08" db="UniProtKB">
        <authorList>
            <consortium name="RefSeq"/>
        </authorList>
    </citation>
    <scope>IDENTIFICATION</scope>
</reference>
<organism evidence="1 2">
    <name type="scientific">Castor canadensis</name>
    <name type="common">American beaver</name>
    <dbReference type="NCBI Taxonomy" id="51338"/>
    <lineage>
        <taxon>Eukaryota</taxon>
        <taxon>Metazoa</taxon>
        <taxon>Chordata</taxon>
        <taxon>Craniata</taxon>
        <taxon>Vertebrata</taxon>
        <taxon>Euteleostomi</taxon>
        <taxon>Mammalia</taxon>
        <taxon>Eutheria</taxon>
        <taxon>Euarchontoglires</taxon>
        <taxon>Glires</taxon>
        <taxon>Rodentia</taxon>
        <taxon>Castorimorpha</taxon>
        <taxon>Castoridae</taxon>
        <taxon>Castor</taxon>
    </lineage>
</organism>
<gene>
    <name evidence="2" type="primary">Siglecl1</name>
</gene>
<sequence length="304" mass="33399">MTDYKLNENIDFPAATNKPTATMDDNTKDGLHLIGSLEEKDCTLLIHNILQRDNVTYLFYADQGRKNSVFPRDTIELSVSDLIQKPELHIPEMPVAGEPEILTCSIQGTCKEAKPLFLSWKGTAMTSNTTVSSDSSSSRLHFTPNSEDQDTTLQCHLNFSLATLTNSNMVKLQVVSPARLLNASCSLEKTLQCSCSFHGVPTPSVQWWMGGVLVGVNSMDHILQVTSTTLAPWANSTIHLLGQPDIAMRLHCEGKNQYGIHASRIFLIPDKNSLSSVFLRGLVQGVVYGAIASALLFFFLVLLA</sequence>
<dbReference type="Proteomes" id="UP001732720">
    <property type="component" value="Chromosome 16"/>
</dbReference>
<evidence type="ECO:0000313" key="1">
    <source>
        <dbReference type="Proteomes" id="UP001732720"/>
    </source>
</evidence>
<accession>A0AC58L8H9</accession>
<evidence type="ECO:0000313" key="2">
    <source>
        <dbReference type="RefSeq" id="XP_073913463.1"/>
    </source>
</evidence>